<dbReference type="AlphaFoldDB" id="A0A182VFL4"/>
<organism evidence="2 3">
    <name type="scientific">Anopheles merus</name>
    <name type="common">Mosquito</name>
    <dbReference type="NCBI Taxonomy" id="30066"/>
    <lineage>
        <taxon>Eukaryota</taxon>
        <taxon>Metazoa</taxon>
        <taxon>Ecdysozoa</taxon>
        <taxon>Arthropoda</taxon>
        <taxon>Hexapoda</taxon>
        <taxon>Insecta</taxon>
        <taxon>Pterygota</taxon>
        <taxon>Neoptera</taxon>
        <taxon>Endopterygota</taxon>
        <taxon>Diptera</taxon>
        <taxon>Nematocera</taxon>
        <taxon>Culicoidea</taxon>
        <taxon>Culicidae</taxon>
        <taxon>Anophelinae</taxon>
        <taxon>Anopheles</taxon>
    </lineage>
</organism>
<evidence type="ECO:0000313" key="2">
    <source>
        <dbReference type="EnsemblMetazoa" id="AMEM014161-PA"/>
    </source>
</evidence>
<dbReference type="VEuPathDB" id="VectorBase:AMEM21_000898"/>
<keyword evidence="3" id="KW-1185">Reference proteome</keyword>
<evidence type="ECO:0000256" key="1">
    <source>
        <dbReference type="SAM" id="MobiDB-lite"/>
    </source>
</evidence>
<sequence>METTVNPIRTVGKKVIVEYGGRIYSAPQQDLPKVSRTDSPSNRWLTMRKIQQHQQERSGGCYGSKEETKRPVSDTLSELSDSDGQGCTPKLPSINPTVSCSAAKVLSELKEEVTRLIDESIEKIEQNWTHSAKLDSEAVRETVPEPELMTEPVKAAEDLTKQLHPDGDRGLLPHREQNLQVLHTELFETSKQQTRMKLLNEIRDLVERLKDMETLE</sequence>
<name>A0A182VFL4_ANOME</name>
<feature type="region of interest" description="Disordered" evidence="1">
    <location>
        <begin position="30"/>
        <end position="90"/>
    </location>
</feature>
<evidence type="ECO:0000313" key="3">
    <source>
        <dbReference type="Proteomes" id="UP000075903"/>
    </source>
</evidence>
<reference evidence="2" key="1">
    <citation type="submission" date="2020-05" db="UniProtKB">
        <authorList>
            <consortium name="EnsemblMetazoa"/>
        </authorList>
    </citation>
    <scope>IDENTIFICATION</scope>
    <source>
        <strain evidence="2">MAF</strain>
    </source>
</reference>
<protein>
    <submittedName>
        <fullName evidence="2">Uncharacterized protein</fullName>
    </submittedName>
</protein>
<proteinExistence type="predicted"/>
<accession>A0A182VFL4</accession>
<dbReference type="Proteomes" id="UP000075903">
    <property type="component" value="Unassembled WGS sequence"/>
</dbReference>
<dbReference type="EnsemblMetazoa" id="AMEM014161-RA">
    <property type="protein sequence ID" value="AMEM014161-PA"/>
    <property type="gene ID" value="AMEM014161"/>
</dbReference>
<feature type="compositionally biased region" description="Polar residues" evidence="1">
    <location>
        <begin position="74"/>
        <end position="85"/>
    </location>
</feature>
<dbReference type="VEuPathDB" id="VectorBase:AMEM014161"/>